<dbReference type="Proteomes" id="UP001499933">
    <property type="component" value="Unassembled WGS sequence"/>
</dbReference>
<evidence type="ECO:0000313" key="3">
    <source>
        <dbReference type="Proteomes" id="UP001499933"/>
    </source>
</evidence>
<dbReference type="RefSeq" id="WP_344097474.1">
    <property type="nucleotide sequence ID" value="NZ_BAAAOG010000013.1"/>
</dbReference>
<organism evidence="2 3">
    <name type="scientific">Microbacterium deminutum</name>
    <dbReference type="NCBI Taxonomy" id="344164"/>
    <lineage>
        <taxon>Bacteria</taxon>
        <taxon>Bacillati</taxon>
        <taxon>Actinomycetota</taxon>
        <taxon>Actinomycetes</taxon>
        <taxon>Micrococcales</taxon>
        <taxon>Microbacteriaceae</taxon>
        <taxon>Microbacterium</taxon>
    </lineage>
</organism>
<evidence type="ECO:0000256" key="1">
    <source>
        <dbReference type="SAM" id="Phobius"/>
    </source>
</evidence>
<keyword evidence="1" id="KW-0472">Membrane</keyword>
<sequence>MHSIARVLAGIPRIVVGIIAALGALCVLAAVFAFANREWIEEFLHLSPDGGSGETEYGLVVGFGLAALLLLALALAATVARRQGRILPASGSTAE</sequence>
<dbReference type="EMBL" id="BAAAOG010000013">
    <property type="protein sequence ID" value="GAA1970195.1"/>
    <property type="molecule type" value="Genomic_DNA"/>
</dbReference>
<accession>A0ABN2RJJ2</accession>
<keyword evidence="3" id="KW-1185">Reference proteome</keyword>
<gene>
    <name evidence="2" type="ORF">GCM10009776_36570</name>
</gene>
<feature type="transmembrane region" description="Helical" evidence="1">
    <location>
        <begin position="12"/>
        <end position="37"/>
    </location>
</feature>
<evidence type="ECO:0008006" key="4">
    <source>
        <dbReference type="Google" id="ProtNLM"/>
    </source>
</evidence>
<proteinExistence type="predicted"/>
<feature type="transmembrane region" description="Helical" evidence="1">
    <location>
        <begin position="57"/>
        <end position="80"/>
    </location>
</feature>
<keyword evidence="1" id="KW-1133">Transmembrane helix</keyword>
<keyword evidence="1" id="KW-0812">Transmembrane</keyword>
<evidence type="ECO:0000313" key="2">
    <source>
        <dbReference type="EMBL" id="GAA1970195.1"/>
    </source>
</evidence>
<reference evidence="2 3" key="1">
    <citation type="journal article" date="2019" name="Int. J. Syst. Evol. Microbiol.">
        <title>The Global Catalogue of Microorganisms (GCM) 10K type strain sequencing project: providing services to taxonomists for standard genome sequencing and annotation.</title>
        <authorList>
            <consortium name="The Broad Institute Genomics Platform"/>
            <consortium name="The Broad Institute Genome Sequencing Center for Infectious Disease"/>
            <person name="Wu L."/>
            <person name="Ma J."/>
        </authorList>
    </citation>
    <scope>NUCLEOTIDE SEQUENCE [LARGE SCALE GENOMIC DNA]</scope>
    <source>
        <strain evidence="2 3">JCM 14901</strain>
    </source>
</reference>
<name>A0ABN2RJJ2_9MICO</name>
<comment type="caution">
    <text evidence="2">The sequence shown here is derived from an EMBL/GenBank/DDBJ whole genome shotgun (WGS) entry which is preliminary data.</text>
</comment>
<protein>
    <recommendedName>
        <fullName evidence="4">ABC transporter permease</fullName>
    </recommendedName>
</protein>